<accession>E0WV40</accession>
<dbReference type="STRING" id="663321.REG_1955"/>
<evidence type="ECO:0008006" key="3">
    <source>
        <dbReference type="Google" id="ProtNLM"/>
    </source>
</evidence>
<organism evidence="1 2">
    <name type="scientific">Candidatus Regiella insecticola LSR1</name>
    <dbReference type="NCBI Taxonomy" id="663321"/>
    <lineage>
        <taxon>Bacteria</taxon>
        <taxon>Pseudomonadati</taxon>
        <taxon>Pseudomonadota</taxon>
        <taxon>Gammaproteobacteria</taxon>
        <taxon>Enterobacterales</taxon>
        <taxon>Enterobacteriaceae</taxon>
        <taxon>aphid secondary symbionts</taxon>
        <taxon>Candidatus Regiella</taxon>
    </lineage>
</organism>
<dbReference type="HOGENOM" id="CLU_184333_1_0_6"/>
<dbReference type="InterPro" id="IPR016032">
    <property type="entry name" value="Sig_transdc_resp-reg_C-effctor"/>
</dbReference>
<dbReference type="GO" id="GO:0006355">
    <property type="term" value="P:regulation of DNA-templated transcription"/>
    <property type="evidence" value="ECO:0007669"/>
    <property type="project" value="InterPro"/>
</dbReference>
<name>E0WV40_9ENTR</name>
<dbReference type="GO" id="GO:0003677">
    <property type="term" value="F:DNA binding"/>
    <property type="evidence" value="ECO:0007669"/>
    <property type="project" value="InterPro"/>
</dbReference>
<protein>
    <recommendedName>
        <fullName evidence="3">Transcriptional regulator</fullName>
    </recommendedName>
</protein>
<dbReference type="EMBL" id="GL379738">
    <property type="protein sequence ID" value="EFL91126.1"/>
    <property type="molecule type" value="Genomic_DNA"/>
</dbReference>
<evidence type="ECO:0000313" key="2">
    <source>
        <dbReference type="Proteomes" id="UP000005726"/>
    </source>
</evidence>
<dbReference type="eggNOG" id="COG2197">
    <property type="taxonomic scope" value="Bacteria"/>
</dbReference>
<dbReference type="AlphaFoldDB" id="E0WV40"/>
<sequence>MANIDITQFSELRNVFPELTAVQFETAMLFSLGLPQKEIALLRAVSYPAVKQALTSAKLKFEPRSLHGLFTIFHVRLTLFALQGCRKRLPPER</sequence>
<dbReference type="RefSeq" id="WP_006705581.1">
    <property type="nucleotide sequence ID" value="NZ_CAWLGB010000150.1"/>
</dbReference>
<gene>
    <name evidence="1" type="ORF">REG_1955</name>
</gene>
<reference evidence="1" key="1">
    <citation type="journal article" date="2009" name="Environ. Microbiol.">
        <title>Dynamics of genome evolution in facultative symbionts of aphids.</title>
        <authorList>
            <person name="Degnan P.H."/>
            <person name="Leonardo T.E."/>
            <person name="Cass B.N."/>
            <person name="Hurwitz B."/>
            <person name="Stern D."/>
            <person name="Gibbs R.A."/>
            <person name="Richards S."/>
            <person name="Moran N.A."/>
        </authorList>
    </citation>
    <scope>NUCLEOTIDE SEQUENCE [LARGE SCALE GENOMIC DNA]</scope>
    <source>
        <strain evidence="1">LSR1</strain>
    </source>
</reference>
<proteinExistence type="predicted"/>
<keyword evidence="2" id="KW-1185">Reference proteome</keyword>
<dbReference type="SUPFAM" id="SSF46894">
    <property type="entry name" value="C-terminal effector domain of the bipartite response regulators"/>
    <property type="match status" value="1"/>
</dbReference>
<evidence type="ECO:0000313" key="1">
    <source>
        <dbReference type="EMBL" id="EFL91126.1"/>
    </source>
</evidence>
<dbReference type="Proteomes" id="UP000005726">
    <property type="component" value="Unassembled WGS sequence"/>
</dbReference>